<evidence type="ECO:0000256" key="2">
    <source>
        <dbReference type="SAM" id="SignalP"/>
    </source>
</evidence>
<organism evidence="4 5">
    <name type="scientific">Epilithonimonas xixisoli</name>
    <dbReference type="NCBI Taxonomy" id="1476462"/>
    <lineage>
        <taxon>Bacteria</taxon>
        <taxon>Pseudomonadati</taxon>
        <taxon>Bacteroidota</taxon>
        <taxon>Flavobacteriia</taxon>
        <taxon>Flavobacteriales</taxon>
        <taxon>Weeksellaceae</taxon>
        <taxon>Chryseobacterium group</taxon>
        <taxon>Epilithonimonas</taxon>
    </lineage>
</organism>
<protein>
    <submittedName>
        <fullName evidence="4">Putative secreted protein (Por secretion system target)</fullName>
    </submittedName>
</protein>
<accession>A0A4R8I7R0</accession>
<feature type="domain" description="Secretion system C-terminal sorting" evidence="3">
    <location>
        <begin position="201"/>
        <end position="268"/>
    </location>
</feature>
<dbReference type="EMBL" id="SOEO01000002">
    <property type="protein sequence ID" value="TDX84699.1"/>
    <property type="molecule type" value="Genomic_DNA"/>
</dbReference>
<dbReference type="AlphaFoldDB" id="A0A4R8I7R0"/>
<name>A0A4R8I7R0_9FLAO</name>
<comment type="caution">
    <text evidence="4">The sequence shown here is derived from an EMBL/GenBank/DDBJ whole genome shotgun (WGS) entry which is preliminary data.</text>
</comment>
<keyword evidence="1 2" id="KW-0732">Signal</keyword>
<dbReference type="OrthoDB" id="1465721at2"/>
<feature type="signal peptide" evidence="2">
    <location>
        <begin position="1"/>
        <end position="18"/>
    </location>
</feature>
<reference evidence="4 5" key="1">
    <citation type="submission" date="2019-03" db="EMBL/GenBank/DDBJ databases">
        <title>Genomic Encyclopedia of Type Strains, Phase III (KMG-III): the genomes of soil and plant-associated and newly described type strains.</title>
        <authorList>
            <person name="Whitman W."/>
        </authorList>
    </citation>
    <scope>NUCLEOTIDE SEQUENCE [LARGE SCALE GENOMIC DNA]</scope>
    <source>
        <strain evidence="4 5">CGMCC 1.12802</strain>
    </source>
</reference>
<dbReference type="Proteomes" id="UP000295313">
    <property type="component" value="Unassembled WGS sequence"/>
</dbReference>
<evidence type="ECO:0000313" key="4">
    <source>
        <dbReference type="EMBL" id="TDX84699.1"/>
    </source>
</evidence>
<gene>
    <name evidence="4" type="ORF">B0I22_2331</name>
</gene>
<dbReference type="Pfam" id="PF18962">
    <property type="entry name" value="Por_Secre_tail"/>
    <property type="match status" value="1"/>
</dbReference>
<proteinExistence type="predicted"/>
<evidence type="ECO:0000313" key="5">
    <source>
        <dbReference type="Proteomes" id="UP000295313"/>
    </source>
</evidence>
<dbReference type="InterPro" id="IPR026444">
    <property type="entry name" value="Secre_tail"/>
</dbReference>
<evidence type="ECO:0000256" key="1">
    <source>
        <dbReference type="ARBA" id="ARBA00022729"/>
    </source>
</evidence>
<keyword evidence="5" id="KW-1185">Reference proteome</keyword>
<evidence type="ECO:0000259" key="3">
    <source>
        <dbReference type="Pfam" id="PF18962"/>
    </source>
</evidence>
<feature type="chain" id="PRO_5020929873" evidence="2">
    <location>
        <begin position="19"/>
        <end position="269"/>
    </location>
</feature>
<dbReference type="NCBIfam" id="TIGR04183">
    <property type="entry name" value="Por_Secre_tail"/>
    <property type="match status" value="1"/>
</dbReference>
<sequence>MKNIYSLLLLALTNFAIAQTTIFTENFGSPSATTTVSTYTGFQNASPIVYTGNSDIRNTFTSTGYTSASGAGCLFIGATTAATPPEKFLTISGIKTTEYKDMSLSFGHYNGVANTSFVPKVEVSTDGTSWTALSYARVSTNSSVWEYVTASGNIPVTENLRIRFTNTVDSSVGYRIDDIKLVGTKEALAVNNDSKKSFNIYPTVVSNGIISITSANNQTKNVKIYDSSAKLVISRGTQKEINVSQLPKGTYVMNVEENGVVESKKFIIK</sequence>
<dbReference type="RefSeq" id="WP_133944748.1">
    <property type="nucleotide sequence ID" value="NZ_SOEO01000002.1"/>
</dbReference>